<reference evidence="2 3" key="1">
    <citation type="submission" date="2019-11" db="EMBL/GenBank/DDBJ databases">
        <authorList>
            <person name="Dong K."/>
        </authorList>
    </citation>
    <scope>NUCLEOTIDE SEQUENCE [LARGE SCALE GENOMIC DNA]</scope>
    <source>
        <strain evidence="2 3">JCM 17370</strain>
    </source>
</reference>
<evidence type="ECO:0000313" key="3">
    <source>
        <dbReference type="Proteomes" id="UP000442533"/>
    </source>
</evidence>
<dbReference type="RefSeq" id="WP_155062992.1">
    <property type="nucleotide sequence ID" value="NZ_WMIF01000002.1"/>
</dbReference>
<name>A0A844H071_9RHOB</name>
<sequence length="72" mass="7947">MALMRLPREIVKPGAGGKADGYLENGEMPERAPKAEAAPAERDLEHFTIFQIPITHIQDRGQEAYVRGCAAR</sequence>
<gene>
    <name evidence="2" type="ORF">GL279_02240</name>
</gene>
<protein>
    <submittedName>
        <fullName evidence="2">Uncharacterized protein</fullName>
    </submittedName>
</protein>
<proteinExistence type="predicted"/>
<dbReference type="AlphaFoldDB" id="A0A844H071"/>
<keyword evidence="3" id="KW-1185">Reference proteome</keyword>
<comment type="caution">
    <text evidence="2">The sequence shown here is derived from an EMBL/GenBank/DDBJ whole genome shotgun (WGS) entry which is preliminary data.</text>
</comment>
<evidence type="ECO:0000313" key="2">
    <source>
        <dbReference type="EMBL" id="MTH33415.1"/>
    </source>
</evidence>
<dbReference type="Proteomes" id="UP000442533">
    <property type="component" value="Unassembled WGS sequence"/>
</dbReference>
<feature type="region of interest" description="Disordered" evidence="1">
    <location>
        <begin position="14"/>
        <end position="35"/>
    </location>
</feature>
<organism evidence="2 3">
    <name type="scientific">Paracoccus limosus</name>
    <dbReference type="NCBI Taxonomy" id="913252"/>
    <lineage>
        <taxon>Bacteria</taxon>
        <taxon>Pseudomonadati</taxon>
        <taxon>Pseudomonadota</taxon>
        <taxon>Alphaproteobacteria</taxon>
        <taxon>Rhodobacterales</taxon>
        <taxon>Paracoccaceae</taxon>
        <taxon>Paracoccus</taxon>
    </lineage>
</organism>
<dbReference type="EMBL" id="WMIF01000002">
    <property type="protein sequence ID" value="MTH33415.1"/>
    <property type="molecule type" value="Genomic_DNA"/>
</dbReference>
<evidence type="ECO:0000256" key="1">
    <source>
        <dbReference type="SAM" id="MobiDB-lite"/>
    </source>
</evidence>
<accession>A0A844H071</accession>